<sequence>MNTKTNDLKEIIKSWIINIDKTEELPSDIVALSFNLYEPYGLEMVGSTWFDEKDEDWACDETFEPAQRSCPNFEISDKLKWEEVLEIVVAILKDLLNELADLNIFRVEHIAVGFVDGDLIIIK</sequence>
<gene>
    <name evidence="1" type="ORF">DW701_16800</name>
</gene>
<evidence type="ECO:0000313" key="2">
    <source>
        <dbReference type="Proteomes" id="UP000283538"/>
    </source>
</evidence>
<evidence type="ECO:0000313" key="1">
    <source>
        <dbReference type="EMBL" id="RHF02882.1"/>
    </source>
</evidence>
<dbReference type="EMBL" id="QSLA01000033">
    <property type="protein sequence ID" value="RHF02882.1"/>
    <property type="molecule type" value="Genomic_DNA"/>
</dbReference>
<dbReference type="Proteomes" id="UP000283538">
    <property type="component" value="Unassembled WGS sequence"/>
</dbReference>
<protein>
    <submittedName>
        <fullName evidence="1">Uncharacterized protein</fullName>
    </submittedName>
</protein>
<dbReference type="RefSeq" id="WP_115484192.1">
    <property type="nucleotide sequence ID" value="NZ_JAQECU010000001.1"/>
</dbReference>
<name>A0A414M2Q5_9BACE</name>
<proteinExistence type="predicted"/>
<comment type="caution">
    <text evidence="1">The sequence shown here is derived from an EMBL/GenBank/DDBJ whole genome shotgun (WGS) entry which is preliminary data.</text>
</comment>
<dbReference type="AlphaFoldDB" id="A0A414M2Q5"/>
<organism evidence="1 2">
    <name type="scientific">Bacteroides eggerthii</name>
    <dbReference type="NCBI Taxonomy" id="28111"/>
    <lineage>
        <taxon>Bacteria</taxon>
        <taxon>Pseudomonadati</taxon>
        <taxon>Bacteroidota</taxon>
        <taxon>Bacteroidia</taxon>
        <taxon>Bacteroidales</taxon>
        <taxon>Bacteroidaceae</taxon>
        <taxon>Bacteroides</taxon>
    </lineage>
</organism>
<accession>A0A414M2Q5</accession>
<reference evidence="1 2" key="1">
    <citation type="submission" date="2018-08" db="EMBL/GenBank/DDBJ databases">
        <title>A genome reference for cultivated species of the human gut microbiota.</title>
        <authorList>
            <person name="Zou Y."/>
            <person name="Xue W."/>
            <person name="Luo G."/>
        </authorList>
    </citation>
    <scope>NUCLEOTIDE SEQUENCE [LARGE SCALE GENOMIC DNA]</scope>
    <source>
        <strain evidence="1 2">AM26-26AC</strain>
    </source>
</reference>